<dbReference type="EMBL" id="SYUV01000109">
    <property type="protein sequence ID" value="TKF25475.1"/>
    <property type="molecule type" value="Genomic_DNA"/>
</dbReference>
<gene>
    <name evidence="1" type="ORF">FCV50_22250</name>
</gene>
<organism evidence="1 2">
    <name type="scientific">Vibrio kanaloae</name>
    <dbReference type="NCBI Taxonomy" id="170673"/>
    <lineage>
        <taxon>Bacteria</taxon>
        <taxon>Pseudomonadati</taxon>
        <taxon>Pseudomonadota</taxon>
        <taxon>Gammaproteobacteria</taxon>
        <taxon>Vibrionales</taxon>
        <taxon>Vibrionaceae</taxon>
        <taxon>Vibrio</taxon>
    </lineage>
</organism>
<dbReference type="Proteomes" id="UP000307574">
    <property type="component" value="Unassembled WGS sequence"/>
</dbReference>
<protein>
    <submittedName>
        <fullName evidence="1">Uncharacterized protein</fullName>
    </submittedName>
</protein>
<accession>A0A4U1YVJ1</accession>
<evidence type="ECO:0000313" key="1">
    <source>
        <dbReference type="EMBL" id="TKF25475.1"/>
    </source>
</evidence>
<name>A0A4U1YVJ1_9VIBR</name>
<proteinExistence type="predicted"/>
<reference evidence="1 2" key="1">
    <citation type="submission" date="2019-04" db="EMBL/GenBank/DDBJ databases">
        <title>A reverse ecology approach based on a biological definition of microbial populations.</title>
        <authorList>
            <person name="Arevalo P."/>
            <person name="Vaninsberghe D."/>
            <person name="Elsherbini J."/>
            <person name="Gore J."/>
            <person name="Polz M."/>
        </authorList>
    </citation>
    <scope>NUCLEOTIDE SEQUENCE [LARGE SCALE GENOMIC DNA]</scope>
    <source>
        <strain evidence="1 2">10N.261.46.F4</strain>
    </source>
</reference>
<dbReference type="RefSeq" id="WP_136981439.1">
    <property type="nucleotide sequence ID" value="NZ_SYUV01000109.1"/>
</dbReference>
<evidence type="ECO:0000313" key="2">
    <source>
        <dbReference type="Proteomes" id="UP000307574"/>
    </source>
</evidence>
<comment type="caution">
    <text evidence="1">The sequence shown here is derived from an EMBL/GenBank/DDBJ whole genome shotgun (WGS) entry which is preliminary data.</text>
</comment>
<sequence length="194" mass="21881">MNEADMMSVGQRYPMQLAAHGQGAIAEFMRPFGNRLVVAMPDISQYEESILRRGELYCGLLEKDGAILLLWQFRDGKTKVTTFDSPFDARLIPDIVMGELSTTESRYCIDIHIVDSSTHVVRGLRSITMPPGLSRELMIAMKKQLGSSSNGEAQMSRWMQKPPHKLAKQTLMWKMGGWCSDSQQAYRCLLADMT</sequence>
<dbReference type="AlphaFoldDB" id="A0A4U1YVJ1"/>